<dbReference type="InterPro" id="IPR019887">
    <property type="entry name" value="Tscrpt_reg_AsnC/Lrp_C"/>
</dbReference>
<evidence type="ECO:0000256" key="4">
    <source>
        <dbReference type="ARBA" id="ARBA00023163"/>
    </source>
</evidence>
<dbReference type="Pfam" id="PF13412">
    <property type="entry name" value="HTH_24"/>
    <property type="match status" value="1"/>
</dbReference>
<comment type="function">
    <text evidence="6">Activator of asnA transcription; autogenous regulator of its own transcription; and repressor of the expression of gidA at a post-transcriptional level.</text>
</comment>
<dbReference type="FunFam" id="1.10.10.10:FF:000078">
    <property type="entry name" value="Transcriptional regulator AsnC"/>
    <property type="match status" value="1"/>
</dbReference>
<dbReference type="InterPro" id="IPR036390">
    <property type="entry name" value="WH_DNA-bd_sf"/>
</dbReference>
<reference evidence="9" key="1">
    <citation type="submission" date="2015-11" db="EMBL/GenBank/DDBJ databases">
        <authorList>
            <person name="Blom J."/>
        </authorList>
    </citation>
    <scope>NUCLEOTIDE SEQUENCE [LARGE SCALE GENOMIC DNA]</scope>
</reference>
<dbReference type="FunFam" id="3.30.70.920:FF:000002">
    <property type="entry name" value="Transcriptional regulator AsnC"/>
    <property type="match status" value="1"/>
</dbReference>
<feature type="domain" description="HTH asnC-type" evidence="7">
    <location>
        <begin position="16"/>
        <end position="77"/>
    </location>
</feature>
<keyword evidence="2" id="KW-0238">DNA-binding</keyword>
<evidence type="ECO:0000313" key="9">
    <source>
        <dbReference type="Proteomes" id="UP000059419"/>
    </source>
</evidence>
<protein>
    <recommendedName>
        <fullName evidence="5">Regulatory protein AsnC</fullName>
    </recommendedName>
</protein>
<dbReference type="CDD" id="cd00090">
    <property type="entry name" value="HTH_ARSR"/>
    <property type="match status" value="1"/>
</dbReference>
<dbReference type="InterPro" id="IPR019885">
    <property type="entry name" value="Tscrpt_reg_HTH_AsnC-type_CS"/>
</dbReference>
<evidence type="ECO:0000256" key="3">
    <source>
        <dbReference type="ARBA" id="ARBA00023159"/>
    </source>
</evidence>
<dbReference type="PRINTS" id="PR00033">
    <property type="entry name" value="HTHASNC"/>
</dbReference>
<dbReference type="STRING" id="1619313.EM595_0002"/>
<dbReference type="Gene3D" id="3.30.70.920">
    <property type="match status" value="1"/>
</dbReference>
<dbReference type="Gene3D" id="1.10.10.10">
    <property type="entry name" value="Winged helix-like DNA-binding domain superfamily/Winged helix DNA-binding domain"/>
    <property type="match status" value="1"/>
</dbReference>
<evidence type="ECO:0000259" key="7">
    <source>
        <dbReference type="PROSITE" id="PS50956"/>
    </source>
</evidence>
<evidence type="ECO:0000313" key="8">
    <source>
        <dbReference type="EMBL" id="CUU22239.1"/>
    </source>
</evidence>
<gene>
    <name evidence="8" type="primary">asnC</name>
    <name evidence="8" type="ORF">EM595_0002</name>
</gene>
<dbReference type="NCBIfam" id="NF008384">
    <property type="entry name" value="PRK11179.1"/>
    <property type="match status" value="1"/>
</dbReference>
<dbReference type="PANTHER" id="PTHR43413">
    <property type="entry name" value="TRANSCRIPTIONAL REGULATOR, ASNC FAMILY"/>
    <property type="match status" value="1"/>
</dbReference>
<dbReference type="Pfam" id="PF01037">
    <property type="entry name" value="AsnC_trans_reg"/>
    <property type="match status" value="1"/>
</dbReference>
<dbReference type="AlphaFoldDB" id="A0A0U5KXY4"/>
<dbReference type="GO" id="GO:0043565">
    <property type="term" value="F:sequence-specific DNA binding"/>
    <property type="evidence" value="ECO:0007669"/>
    <property type="project" value="InterPro"/>
</dbReference>
<accession>A0A0U5KXY4</accession>
<dbReference type="InterPro" id="IPR036388">
    <property type="entry name" value="WH-like_DNA-bd_sf"/>
</dbReference>
<dbReference type="InterPro" id="IPR011991">
    <property type="entry name" value="ArsR-like_HTH"/>
</dbReference>
<keyword evidence="1" id="KW-0805">Transcription regulation</keyword>
<dbReference type="Proteomes" id="UP000059419">
    <property type="component" value="Chromosome 1"/>
</dbReference>
<dbReference type="SUPFAM" id="SSF54909">
    <property type="entry name" value="Dimeric alpha+beta barrel"/>
    <property type="match status" value="1"/>
</dbReference>
<keyword evidence="3" id="KW-0010">Activator</keyword>
<evidence type="ECO:0000256" key="2">
    <source>
        <dbReference type="ARBA" id="ARBA00023125"/>
    </source>
</evidence>
<dbReference type="PROSITE" id="PS00519">
    <property type="entry name" value="HTH_ASNC_1"/>
    <property type="match status" value="1"/>
</dbReference>
<organism evidence="8 9">
    <name type="scientific">Duffyella gerundensis</name>
    <dbReference type="NCBI Taxonomy" id="1619313"/>
    <lineage>
        <taxon>Bacteria</taxon>
        <taxon>Pseudomonadati</taxon>
        <taxon>Pseudomonadota</taxon>
        <taxon>Gammaproteobacteria</taxon>
        <taxon>Enterobacterales</taxon>
        <taxon>Erwiniaceae</taxon>
        <taxon>Duffyella</taxon>
    </lineage>
</organism>
<evidence type="ECO:0000256" key="6">
    <source>
        <dbReference type="ARBA" id="ARBA00059121"/>
    </source>
</evidence>
<proteinExistence type="predicted"/>
<dbReference type="PANTHER" id="PTHR43413:SF6">
    <property type="entry name" value="REGULATORY PROTEIN ASNC"/>
    <property type="match status" value="1"/>
</dbReference>
<dbReference type="InterPro" id="IPR050684">
    <property type="entry name" value="HTH-Siroheme_Decarb"/>
</dbReference>
<dbReference type="GO" id="GO:0006355">
    <property type="term" value="P:regulation of DNA-templated transcription"/>
    <property type="evidence" value="ECO:0007669"/>
    <property type="project" value="UniProtKB-ARBA"/>
</dbReference>
<dbReference type="KEGG" id="ege:EM595_0002"/>
<dbReference type="PROSITE" id="PS50956">
    <property type="entry name" value="HTH_ASNC_2"/>
    <property type="match status" value="1"/>
</dbReference>
<dbReference type="EMBL" id="LN907827">
    <property type="protein sequence ID" value="CUU22239.1"/>
    <property type="molecule type" value="Genomic_DNA"/>
</dbReference>
<dbReference type="InterPro" id="IPR019888">
    <property type="entry name" value="Tscrpt_reg_AsnC-like"/>
</dbReference>
<dbReference type="PATRIC" id="fig|1619313.3.peg.2"/>
<dbReference type="InterPro" id="IPR011008">
    <property type="entry name" value="Dimeric_a/b-barrel"/>
</dbReference>
<evidence type="ECO:0000256" key="1">
    <source>
        <dbReference type="ARBA" id="ARBA00023015"/>
    </source>
</evidence>
<keyword evidence="4" id="KW-0804">Transcription</keyword>
<name>A0A0U5KXY4_9GAMM</name>
<dbReference type="InterPro" id="IPR000485">
    <property type="entry name" value="AsnC-type_HTH_dom"/>
</dbReference>
<keyword evidence="9" id="KW-1185">Reference proteome</keyword>
<dbReference type="SMART" id="SM00344">
    <property type="entry name" value="HTH_ASNC"/>
    <property type="match status" value="1"/>
</dbReference>
<sequence length="162" mass="18274">MPFPLETRSMTDNIQLDNLDRGILNALLENARTAYAELAKQFNVSPGTIHVRVEKMKQAGIILGTRVEIDPRRLGFDVCCFIGIILKSARDYPAALARLNALDEVVEAWYTTGHYSIFIKVMCRSIDALQQVLINKIQTIDEIQSTETLISLQNPIMRTIKP</sequence>
<dbReference type="SUPFAM" id="SSF46785">
    <property type="entry name" value="Winged helix' DNA-binding domain"/>
    <property type="match status" value="1"/>
</dbReference>
<evidence type="ECO:0000256" key="5">
    <source>
        <dbReference type="ARBA" id="ARBA00041049"/>
    </source>
</evidence>